<keyword evidence="1" id="KW-0812">Transmembrane</keyword>
<sequence length="122" mass="14159">MKSVFQSLLIFILLTLANIAILFADQFTFANSFFSKNLDPLLTLLLSTMIFLMVTVEYHKKRFIKNPLVYLVSLMLLVSLPFVLVFKTMPSYADQFLKMLLMQMIPVVVSGIWFVWKVKRNA</sequence>
<evidence type="ECO:0000313" key="3">
    <source>
        <dbReference type="Proteomes" id="UP001185092"/>
    </source>
</evidence>
<evidence type="ECO:0000313" key="2">
    <source>
        <dbReference type="EMBL" id="MDR6237792.1"/>
    </source>
</evidence>
<dbReference type="EMBL" id="JAVDQD010000001">
    <property type="protein sequence ID" value="MDR6237792.1"/>
    <property type="molecule type" value="Genomic_DNA"/>
</dbReference>
<dbReference type="AlphaFoldDB" id="A0AAE4BRZ6"/>
<keyword evidence="1" id="KW-0472">Membrane</keyword>
<dbReference type="RefSeq" id="WP_309937263.1">
    <property type="nucleotide sequence ID" value="NZ_AP025305.1"/>
</dbReference>
<reference evidence="2" key="1">
    <citation type="submission" date="2023-07" db="EMBL/GenBank/DDBJ databases">
        <title>Genomic Encyclopedia of Type Strains, Phase IV (KMG-IV): sequencing the most valuable type-strain genomes for metagenomic binning, comparative biology and taxonomic classification.</title>
        <authorList>
            <person name="Goeker M."/>
        </authorList>
    </citation>
    <scope>NUCLEOTIDE SEQUENCE</scope>
    <source>
        <strain evidence="2">DSM 26174</strain>
    </source>
</reference>
<dbReference type="Proteomes" id="UP001185092">
    <property type="component" value="Unassembled WGS sequence"/>
</dbReference>
<comment type="caution">
    <text evidence="2">The sequence shown here is derived from an EMBL/GenBank/DDBJ whole genome shotgun (WGS) entry which is preliminary data.</text>
</comment>
<name>A0AAE4BRZ6_9BACT</name>
<evidence type="ECO:0000256" key="1">
    <source>
        <dbReference type="SAM" id="Phobius"/>
    </source>
</evidence>
<keyword evidence="1" id="KW-1133">Transmembrane helix</keyword>
<accession>A0AAE4BRZ6</accession>
<protein>
    <submittedName>
        <fullName evidence="2">ABC-type multidrug transport system permease subunit</fullName>
    </submittedName>
</protein>
<feature type="transmembrane region" description="Helical" evidence="1">
    <location>
        <begin position="95"/>
        <end position="116"/>
    </location>
</feature>
<keyword evidence="3" id="KW-1185">Reference proteome</keyword>
<feature type="transmembrane region" description="Helical" evidence="1">
    <location>
        <begin position="40"/>
        <end position="56"/>
    </location>
</feature>
<organism evidence="2 3">
    <name type="scientific">Aureibacter tunicatorum</name>
    <dbReference type="NCBI Taxonomy" id="866807"/>
    <lineage>
        <taxon>Bacteria</taxon>
        <taxon>Pseudomonadati</taxon>
        <taxon>Bacteroidota</taxon>
        <taxon>Cytophagia</taxon>
        <taxon>Cytophagales</taxon>
        <taxon>Persicobacteraceae</taxon>
        <taxon>Aureibacter</taxon>
    </lineage>
</organism>
<proteinExistence type="predicted"/>
<gene>
    <name evidence="2" type="ORF">HNQ88_000768</name>
</gene>
<feature type="transmembrane region" description="Helical" evidence="1">
    <location>
        <begin position="68"/>
        <end position="89"/>
    </location>
</feature>